<dbReference type="InterPro" id="IPR032823">
    <property type="entry name" value="BCA_ABC_TP_C"/>
</dbReference>
<dbReference type="GO" id="GO:0016887">
    <property type="term" value="F:ATP hydrolysis activity"/>
    <property type="evidence" value="ECO:0007669"/>
    <property type="project" value="InterPro"/>
</dbReference>
<reference evidence="7 8" key="1">
    <citation type="submission" date="2018-06" db="EMBL/GenBank/DDBJ databases">
        <title>Genomic Encyclopedia of Type Strains, Phase IV (KMG-IV): sequencing the most valuable type-strain genomes for metagenomic binning, comparative biology and taxonomic classification.</title>
        <authorList>
            <person name="Goeker M."/>
        </authorList>
    </citation>
    <scope>NUCLEOTIDE SEQUENCE [LARGE SCALE GENOMIC DNA]</scope>
    <source>
        <strain evidence="7 8">DSM 25520</strain>
    </source>
</reference>
<evidence type="ECO:0000256" key="1">
    <source>
        <dbReference type="ARBA" id="ARBA00022448"/>
    </source>
</evidence>
<evidence type="ECO:0000256" key="3">
    <source>
        <dbReference type="ARBA" id="ARBA00022741"/>
    </source>
</evidence>
<evidence type="ECO:0000256" key="2">
    <source>
        <dbReference type="ARBA" id="ARBA00022475"/>
    </source>
</evidence>
<dbReference type="Pfam" id="PF00005">
    <property type="entry name" value="ABC_tran"/>
    <property type="match status" value="1"/>
</dbReference>
<dbReference type="Proteomes" id="UP000253628">
    <property type="component" value="Unassembled WGS sequence"/>
</dbReference>
<dbReference type="AlphaFoldDB" id="A0A366HFM6"/>
<dbReference type="PANTHER" id="PTHR45772">
    <property type="entry name" value="CONSERVED COMPONENT OF ABC TRANSPORTER FOR NATURAL AMINO ACIDS-RELATED"/>
    <property type="match status" value="1"/>
</dbReference>
<comment type="caution">
    <text evidence="7">The sequence shown here is derived from an EMBL/GenBank/DDBJ whole genome shotgun (WGS) entry which is preliminary data.</text>
</comment>
<dbReference type="GO" id="GO:0005304">
    <property type="term" value="F:L-valine transmembrane transporter activity"/>
    <property type="evidence" value="ECO:0007669"/>
    <property type="project" value="TreeGrafter"/>
</dbReference>
<dbReference type="GO" id="GO:0005524">
    <property type="term" value="F:ATP binding"/>
    <property type="evidence" value="ECO:0007669"/>
    <property type="project" value="UniProtKB-KW"/>
</dbReference>
<dbReference type="GO" id="GO:0042941">
    <property type="term" value="P:D-alanine transmembrane transport"/>
    <property type="evidence" value="ECO:0007669"/>
    <property type="project" value="TreeGrafter"/>
</dbReference>
<dbReference type="PANTHER" id="PTHR45772:SF7">
    <property type="entry name" value="AMINO ACID ABC TRANSPORTER ATP-BINDING PROTEIN"/>
    <property type="match status" value="1"/>
</dbReference>
<dbReference type="GO" id="GO:0015808">
    <property type="term" value="P:L-alanine transport"/>
    <property type="evidence" value="ECO:0007669"/>
    <property type="project" value="TreeGrafter"/>
</dbReference>
<evidence type="ECO:0000259" key="6">
    <source>
        <dbReference type="PROSITE" id="PS50893"/>
    </source>
</evidence>
<organism evidence="7 8">
    <name type="scientific">Eoetvoesiella caeni</name>
    <dbReference type="NCBI Taxonomy" id="645616"/>
    <lineage>
        <taxon>Bacteria</taxon>
        <taxon>Pseudomonadati</taxon>
        <taxon>Pseudomonadota</taxon>
        <taxon>Betaproteobacteria</taxon>
        <taxon>Burkholderiales</taxon>
        <taxon>Alcaligenaceae</taxon>
        <taxon>Eoetvoesiella</taxon>
    </lineage>
</organism>
<proteinExistence type="predicted"/>
<feature type="region of interest" description="Disordered" evidence="5">
    <location>
        <begin position="1"/>
        <end position="25"/>
    </location>
</feature>
<evidence type="ECO:0000256" key="5">
    <source>
        <dbReference type="SAM" id="MobiDB-lite"/>
    </source>
</evidence>
<dbReference type="Pfam" id="PF12399">
    <property type="entry name" value="BCA_ABC_TP_C"/>
    <property type="match status" value="1"/>
</dbReference>
<dbReference type="PROSITE" id="PS50893">
    <property type="entry name" value="ABC_TRANSPORTER_2"/>
    <property type="match status" value="1"/>
</dbReference>
<protein>
    <submittedName>
        <fullName evidence="7">Amino acid/amide ABC transporter ATP-binding protein 1 (HAAT family)</fullName>
    </submittedName>
</protein>
<dbReference type="SMART" id="SM00382">
    <property type="entry name" value="AAA"/>
    <property type="match status" value="1"/>
</dbReference>
<evidence type="ECO:0000313" key="8">
    <source>
        <dbReference type="Proteomes" id="UP000253628"/>
    </source>
</evidence>
<keyword evidence="2" id="KW-1003">Cell membrane</keyword>
<evidence type="ECO:0000256" key="4">
    <source>
        <dbReference type="ARBA" id="ARBA00022840"/>
    </source>
</evidence>
<dbReference type="CDD" id="cd03219">
    <property type="entry name" value="ABC_Mj1267_LivG_branched"/>
    <property type="match status" value="1"/>
</dbReference>
<dbReference type="Gene3D" id="3.40.50.300">
    <property type="entry name" value="P-loop containing nucleotide triphosphate hydrolases"/>
    <property type="match status" value="1"/>
</dbReference>
<dbReference type="SUPFAM" id="SSF52540">
    <property type="entry name" value="P-loop containing nucleoside triphosphate hydrolases"/>
    <property type="match status" value="1"/>
</dbReference>
<dbReference type="InterPro" id="IPR003593">
    <property type="entry name" value="AAA+_ATPase"/>
</dbReference>
<dbReference type="GO" id="GO:0005886">
    <property type="term" value="C:plasma membrane"/>
    <property type="evidence" value="ECO:0007669"/>
    <property type="project" value="TreeGrafter"/>
</dbReference>
<dbReference type="InterPro" id="IPR027417">
    <property type="entry name" value="P-loop_NTPase"/>
</dbReference>
<keyword evidence="1" id="KW-0813">Transport</keyword>
<feature type="domain" description="ABC transporter" evidence="6">
    <location>
        <begin position="35"/>
        <end position="271"/>
    </location>
</feature>
<keyword evidence="4 7" id="KW-0067">ATP-binding</keyword>
<keyword evidence="3" id="KW-0547">Nucleotide-binding</keyword>
<keyword evidence="8" id="KW-1185">Reference proteome</keyword>
<dbReference type="EMBL" id="QNRQ01000003">
    <property type="protein sequence ID" value="RBP40669.1"/>
    <property type="molecule type" value="Genomic_DNA"/>
</dbReference>
<gene>
    <name evidence="7" type="ORF">DFR37_1037</name>
</gene>
<accession>A0A366HFM6</accession>
<sequence length="274" mass="29310">MTVDHMANSVSGSMPASASDAQGEELAREPSIPILDARKVTRRFAGLLAVNNVSFHLDAGEILGLVGPNGAGKTTLINLVSGTLFPDSGEIVFQGKDITRLAPYRRARQGIGRTFQIMQPFPGLSVLDNVAVGALFGRGLGLPGLGPAREQARECLDFVGLGKFAGQRADELGGPSRKRLELAKALAMQPKVLLCDEVMSGLNLVEIEEVIDVIRKVRDQGISVLVIEHVLKAIKDLSDRLIVLHHGEKIADGRPELVLSDAAVVQAYLGKRRA</sequence>
<dbReference type="InterPro" id="IPR003439">
    <property type="entry name" value="ABC_transporter-like_ATP-bd"/>
</dbReference>
<name>A0A366HFM6_9BURK</name>
<dbReference type="GO" id="GO:1903806">
    <property type="term" value="P:L-isoleucine import across plasma membrane"/>
    <property type="evidence" value="ECO:0007669"/>
    <property type="project" value="TreeGrafter"/>
</dbReference>
<evidence type="ECO:0000313" key="7">
    <source>
        <dbReference type="EMBL" id="RBP40669.1"/>
    </source>
</evidence>
<dbReference type="GO" id="GO:0015188">
    <property type="term" value="F:L-isoleucine transmembrane transporter activity"/>
    <property type="evidence" value="ECO:0007669"/>
    <property type="project" value="TreeGrafter"/>
</dbReference>
<dbReference type="GO" id="GO:0015192">
    <property type="term" value="F:L-phenylalanine transmembrane transporter activity"/>
    <property type="evidence" value="ECO:0007669"/>
    <property type="project" value="TreeGrafter"/>
</dbReference>
<keyword evidence="2" id="KW-0472">Membrane</keyword>
<dbReference type="InterPro" id="IPR051120">
    <property type="entry name" value="ABC_AA/LPS_Transport"/>
</dbReference>
<feature type="compositionally biased region" description="Polar residues" evidence="5">
    <location>
        <begin position="8"/>
        <end position="20"/>
    </location>
</feature>
<dbReference type="GO" id="GO:1903805">
    <property type="term" value="P:L-valine import across plasma membrane"/>
    <property type="evidence" value="ECO:0007669"/>
    <property type="project" value="TreeGrafter"/>
</dbReference>